<proteinExistence type="predicted"/>
<sequence>MAWGKVKPEWDKSQRTSASKSTIYYQDIRPAREFSRIFIQSRTKDGQIKRIGGDSWRVYLRGPSSIAATVFDHNNGTYEALFLVKEPGTYTLKVILDFSLCDGFRDPPIDWFIKDILSPESSCDEACDFLLDGFGRWINDNEWLPYMNESSNARIEPGTQSAGSLIVYGDSLAYRFGLSIARNKNVCGGMYKTCSYRYNWIYPINTTTKEQRINLFNAYATWAMCKAGIPVLDVHPVSESFAPGAYDVTHYKDFVFNNAEKALEAFKINELNGRQSFRTQFLGSKCNLLKKIIKN</sequence>
<dbReference type="KEGG" id="aten:116301111"/>
<dbReference type="Pfam" id="PF00630">
    <property type="entry name" value="Filamin"/>
    <property type="match status" value="1"/>
</dbReference>
<keyword evidence="2" id="KW-1185">Reference proteome</keyword>
<feature type="repeat" description="Filamin" evidence="1">
    <location>
        <begin position="13"/>
        <end position="113"/>
    </location>
</feature>
<dbReference type="InterPro" id="IPR014756">
    <property type="entry name" value="Ig_E-set"/>
</dbReference>
<dbReference type="AlphaFoldDB" id="A0A6P8IH52"/>
<evidence type="ECO:0000313" key="3">
    <source>
        <dbReference type="RefSeq" id="XP_031565975.1"/>
    </source>
</evidence>
<evidence type="ECO:0000313" key="2">
    <source>
        <dbReference type="Proteomes" id="UP000515163"/>
    </source>
</evidence>
<dbReference type="SUPFAM" id="SSF81296">
    <property type="entry name" value="E set domains"/>
    <property type="match status" value="1"/>
</dbReference>
<dbReference type="InterPro" id="IPR013783">
    <property type="entry name" value="Ig-like_fold"/>
</dbReference>
<reference evidence="3" key="1">
    <citation type="submission" date="2025-08" db="UniProtKB">
        <authorList>
            <consortium name="RefSeq"/>
        </authorList>
    </citation>
    <scope>IDENTIFICATION</scope>
    <source>
        <tissue evidence="3">Tentacle</tissue>
    </source>
</reference>
<dbReference type="PROSITE" id="PS50194">
    <property type="entry name" value="FILAMIN_REPEAT"/>
    <property type="match status" value="1"/>
</dbReference>
<gene>
    <name evidence="3" type="primary">LOC116301111</name>
</gene>
<organism evidence="2 3">
    <name type="scientific">Actinia tenebrosa</name>
    <name type="common">Australian red waratah sea anemone</name>
    <dbReference type="NCBI Taxonomy" id="6105"/>
    <lineage>
        <taxon>Eukaryota</taxon>
        <taxon>Metazoa</taxon>
        <taxon>Cnidaria</taxon>
        <taxon>Anthozoa</taxon>
        <taxon>Hexacorallia</taxon>
        <taxon>Actiniaria</taxon>
        <taxon>Actiniidae</taxon>
        <taxon>Actinia</taxon>
    </lineage>
</organism>
<evidence type="ECO:0000256" key="1">
    <source>
        <dbReference type="PROSITE-ProRule" id="PRU00087"/>
    </source>
</evidence>
<name>A0A6P8IH52_ACTTE</name>
<dbReference type="InterPro" id="IPR017868">
    <property type="entry name" value="Filamin/ABP280_repeat-like"/>
</dbReference>
<dbReference type="PANTHER" id="PTHR16165:SF5">
    <property type="entry name" value="NXPE FAMILY MEMBER 3"/>
    <property type="match status" value="1"/>
</dbReference>
<dbReference type="RefSeq" id="XP_031565975.1">
    <property type="nucleotide sequence ID" value="XM_031710115.1"/>
</dbReference>
<dbReference type="Proteomes" id="UP000515163">
    <property type="component" value="Unplaced"/>
</dbReference>
<accession>A0A6P8IH52</accession>
<dbReference type="OrthoDB" id="5978576at2759"/>
<dbReference type="GeneID" id="116301111"/>
<dbReference type="PANTHER" id="PTHR16165">
    <property type="entry name" value="NXPE FAMILY MEMBER"/>
    <property type="match status" value="1"/>
</dbReference>
<dbReference type="InParanoid" id="A0A6P8IH52"/>
<protein>
    <submittedName>
        <fullName evidence="3">Uncharacterized protein LOC116301111</fullName>
    </submittedName>
</protein>
<dbReference type="Gene3D" id="2.60.40.10">
    <property type="entry name" value="Immunoglobulins"/>
    <property type="match status" value="1"/>
</dbReference>